<reference evidence="6" key="2">
    <citation type="submission" date="2019-12" db="UniProtKB">
        <authorList>
            <consortium name="WormBaseParasite"/>
        </authorList>
    </citation>
    <scope>IDENTIFICATION</scope>
</reference>
<feature type="region of interest" description="Disordered" evidence="4">
    <location>
        <begin position="1"/>
        <end position="70"/>
    </location>
</feature>
<dbReference type="WBParaSite" id="TMUE_2000008142.2">
    <property type="protein sequence ID" value="TMUE_2000008142.2"/>
    <property type="gene ID" value="WBGene00288061"/>
</dbReference>
<feature type="repeat" description="WD" evidence="3">
    <location>
        <begin position="192"/>
        <end position="233"/>
    </location>
</feature>
<organism evidence="5 6">
    <name type="scientific">Trichuris muris</name>
    <name type="common">Mouse whipworm</name>
    <dbReference type="NCBI Taxonomy" id="70415"/>
    <lineage>
        <taxon>Eukaryota</taxon>
        <taxon>Metazoa</taxon>
        <taxon>Ecdysozoa</taxon>
        <taxon>Nematoda</taxon>
        <taxon>Enoplea</taxon>
        <taxon>Dorylaimia</taxon>
        <taxon>Trichinellida</taxon>
        <taxon>Trichuridae</taxon>
        <taxon>Trichuris</taxon>
    </lineage>
</organism>
<dbReference type="Proteomes" id="UP000046395">
    <property type="component" value="Unassembled WGS sequence"/>
</dbReference>
<dbReference type="STRING" id="70415.A0A5S6QMQ9"/>
<sequence>MPNPESDDGPSEPSNGNEDEEMFARDGANSPNPDAKRLRRLADPDLGLSDEQEASSDMTYEPSGSSDSDIEHISDLEYSLLESALYAMDTYDGSAPLGSAENDANETSSIVLVSLPPPTLPPTVENAGAAAELGDATNEEPKIPCPPSGVDVIHAHYERQFGYSARTPPSYFCNAVMGNLNYVKRLELMHSLKGHDGCVNSLSFNRGGTRLASGSDDYNVIVWDWPTAEALVKFDTGHRLNVFQSKFVPQTNDLRIVTCARDGQVRLAELAPDGSCRATRLLARHAGTSHKLSCDPDSPNLVLSCGEDGNVFEIDMRSAAKSTLVRVGHRRNAGRLRVIPLYSIHMHPRNSNLFAVGGEDIYCHVFDRRRLNVAHSNPVASYCPESLVSSELTTAITCAVYNHSGSELLATYQDSDIHLYDATNCNRTDSIKSFKGHRNNATVKGVNFYGPYSEFVVSGSDCGHIYFWEKQTQQIVKFMPGDRGGVVNVLEPNPVCSVLATSGLDSDIKIWVPSGDNTEIDRQLLKQLTDTNTQENLLDLFESNEAAVQDMNIVYSRLRAIWSRELQESENSDSDDPLEDMVSDFSSDDNTESQVAINCRPS</sequence>
<proteinExistence type="predicted"/>
<dbReference type="AlphaFoldDB" id="A0A5S6QMQ9"/>
<dbReference type="SMART" id="SM00320">
    <property type="entry name" value="WD40"/>
    <property type="match status" value="7"/>
</dbReference>
<keyword evidence="5" id="KW-1185">Reference proteome</keyword>
<dbReference type="PANTHER" id="PTHR15574">
    <property type="entry name" value="WD REPEAT DOMAIN-CONTAINING FAMILY"/>
    <property type="match status" value="1"/>
</dbReference>
<evidence type="ECO:0000256" key="2">
    <source>
        <dbReference type="ARBA" id="ARBA00022737"/>
    </source>
</evidence>
<reference evidence="5" key="1">
    <citation type="submission" date="2014-03" db="EMBL/GenBank/DDBJ databases">
        <title>The whipworm genome and dual-species transcriptomics of an intimate host-pathogen interaction.</title>
        <authorList>
            <person name="Foth B.J."/>
            <person name="Tsai I.J."/>
            <person name="Reid A.J."/>
            <person name="Bancroft A.J."/>
            <person name="Nichol S."/>
            <person name="Tracey A."/>
            <person name="Holroyd N."/>
            <person name="Cotton J.A."/>
            <person name="Stanley E.J."/>
            <person name="Zarowiecki M."/>
            <person name="Liu J.Z."/>
            <person name="Huckvale T."/>
            <person name="Cooper P.J."/>
            <person name="Grencis R.K."/>
            <person name="Berriman M."/>
        </authorList>
    </citation>
    <scope>NUCLEOTIDE SEQUENCE [LARGE SCALE GENOMIC DNA]</scope>
    <source>
        <strain evidence="5">Edinburgh</strain>
    </source>
</reference>
<dbReference type="InterPro" id="IPR001680">
    <property type="entry name" value="WD40_rpt"/>
</dbReference>
<dbReference type="PROSITE" id="PS50082">
    <property type="entry name" value="WD_REPEATS_2"/>
    <property type="match status" value="1"/>
</dbReference>
<feature type="compositionally biased region" description="Acidic residues" evidence="4">
    <location>
        <begin position="1"/>
        <end position="10"/>
    </location>
</feature>
<evidence type="ECO:0000313" key="5">
    <source>
        <dbReference type="Proteomes" id="UP000046395"/>
    </source>
</evidence>
<dbReference type="Gene3D" id="2.130.10.10">
    <property type="entry name" value="YVTN repeat-like/Quinoprotein amine dehydrogenase"/>
    <property type="match status" value="1"/>
</dbReference>
<dbReference type="SUPFAM" id="SSF50978">
    <property type="entry name" value="WD40 repeat-like"/>
    <property type="match status" value="1"/>
</dbReference>
<dbReference type="InterPro" id="IPR015943">
    <property type="entry name" value="WD40/YVTN_repeat-like_dom_sf"/>
</dbReference>
<dbReference type="GO" id="GO:0005737">
    <property type="term" value="C:cytoplasm"/>
    <property type="evidence" value="ECO:0007669"/>
    <property type="project" value="TreeGrafter"/>
</dbReference>
<evidence type="ECO:0000256" key="4">
    <source>
        <dbReference type="SAM" id="MobiDB-lite"/>
    </source>
</evidence>
<dbReference type="GO" id="GO:0080008">
    <property type="term" value="C:Cul4-RING E3 ubiquitin ligase complex"/>
    <property type="evidence" value="ECO:0007669"/>
    <property type="project" value="TreeGrafter"/>
</dbReference>
<feature type="compositionally biased region" description="Polar residues" evidence="4">
    <location>
        <begin position="592"/>
        <end position="602"/>
    </location>
</feature>
<accession>A0A5S6QMQ9</accession>
<feature type="compositionally biased region" description="Polar residues" evidence="4">
    <location>
        <begin position="55"/>
        <end position="67"/>
    </location>
</feature>
<evidence type="ECO:0000313" key="7">
    <source>
        <dbReference type="WBParaSite" id="TMUE_2000008142.2"/>
    </source>
</evidence>
<dbReference type="PANTHER" id="PTHR15574:SF21">
    <property type="entry name" value="DDB1- AND CUL4-ASSOCIATED FACTOR 8"/>
    <property type="match status" value="1"/>
</dbReference>
<dbReference type="WBParaSite" id="TMUE_2000008142.1">
    <property type="protein sequence ID" value="TMUE_2000008142.1"/>
    <property type="gene ID" value="WBGene00288061"/>
</dbReference>
<keyword evidence="2" id="KW-0677">Repeat</keyword>
<feature type="compositionally biased region" description="Basic and acidic residues" evidence="4">
    <location>
        <begin position="34"/>
        <end position="43"/>
    </location>
</feature>
<evidence type="ECO:0000313" key="6">
    <source>
        <dbReference type="WBParaSite" id="TMUE_2000008142.1"/>
    </source>
</evidence>
<dbReference type="Pfam" id="PF00400">
    <property type="entry name" value="WD40"/>
    <property type="match status" value="2"/>
</dbReference>
<feature type="region of interest" description="Disordered" evidence="4">
    <location>
        <begin position="568"/>
        <end position="602"/>
    </location>
</feature>
<protein>
    <submittedName>
        <fullName evidence="6 7">WD_REPEATS_REGION domain-containing protein</fullName>
    </submittedName>
</protein>
<name>A0A5S6QMQ9_TRIMR</name>
<evidence type="ECO:0000256" key="3">
    <source>
        <dbReference type="PROSITE-ProRule" id="PRU00221"/>
    </source>
</evidence>
<keyword evidence="1 3" id="KW-0853">WD repeat</keyword>
<dbReference type="InterPro" id="IPR036322">
    <property type="entry name" value="WD40_repeat_dom_sf"/>
</dbReference>
<dbReference type="PROSITE" id="PS50294">
    <property type="entry name" value="WD_REPEATS_REGION"/>
    <property type="match status" value="1"/>
</dbReference>
<evidence type="ECO:0000256" key="1">
    <source>
        <dbReference type="ARBA" id="ARBA00022574"/>
    </source>
</evidence>
<feature type="compositionally biased region" description="Acidic residues" evidence="4">
    <location>
        <begin position="568"/>
        <end position="591"/>
    </location>
</feature>
<dbReference type="InterPro" id="IPR045151">
    <property type="entry name" value="DCAF8"/>
</dbReference>